<dbReference type="Proteomes" id="UP000608063">
    <property type="component" value="Unassembled WGS sequence"/>
</dbReference>
<name>A0A9Q2PA32_RHOHA</name>
<sequence>MMMIGKVFFWCRGQDDNIGDVLLRRRMLRDLRRLGEVHVLIGGASEGFIESMGFTPSEVLYRSSRRWLTELYRVAIFESITLAFNPGEVRVGPKSALAHTMLLPAQALGKFRDSTSVRVGIAIRGSHRLWEIPLRWSDRLADVVIRRNVEALGTPIEYGPDWAFDEGGSLPAVGHGRDRILLTFRSDRPQLPADTIAGLRAVAEREGLELLVFTQVRRDNARGEELARLLGCKFEAWPEDVTHTEQEARVRALMRSARAVVSDRIHALIMGTTEGALPIGLIPSDDSKVGSHFAAAGIHNIAAHCDGMGRGAVQDFVAEILQRSEELGDAFERSRTEVIRMGTRVLAGHDG</sequence>
<organism evidence="1 4">
    <name type="scientific">Rhodococcus hoagii</name>
    <name type="common">Corynebacterium equii</name>
    <dbReference type="NCBI Taxonomy" id="43767"/>
    <lineage>
        <taxon>Bacteria</taxon>
        <taxon>Bacillati</taxon>
        <taxon>Actinomycetota</taxon>
        <taxon>Actinomycetes</taxon>
        <taxon>Mycobacteriales</taxon>
        <taxon>Nocardiaceae</taxon>
        <taxon>Prescottella</taxon>
    </lineage>
</organism>
<dbReference type="Proteomes" id="UP000603463">
    <property type="component" value="Unassembled WGS sequence"/>
</dbReference>
<evidence type="ECO:0008006" key="5">
    <source>
        <dbReference type="Google" id="ProtNLM"/>
    </source>
</evidence>
<gene>
    <name evidence="1" type="ORF">GS441_24545</name>
    <name evidence="2" type="ORF">GS882_13215</name>
    <name evidence="3" type="ORF">GS947_22765</name>
</gene>
<evidence type="ECO:0000313" key="2">
    <source>
        <dbReference type="EMBL" id="NKT79064.1"/>
    </source>
</evidence>
<reference evidence="2" key="2">
    <citation type="journal article" date="2020" name="Environ. Microbiol.">
        <title>The novel and transferable erm(51) gene confers Macrolides, Lincosamides, and Streptogramins B (MLSB) resistance to clonal Rhodococcus equi in the environment.</title>
        <authorList>
            <person name="Huber L."/>
            <person name="Giguere S."/>
            <person name="Slovis N.M."/>
            <person name="Alvarez-Narvaez S."/>
            <person name="Hart K.A."/>
            <person name="Greiter M."/>
            <person name="Morris E.R.A."/>
            <person name="Cohen N.D."/>
        </authorList>
    </citation>
    <scope>NUCLEOTIDE SEQUENCE</scope>
    <source>
        <strain evidence="2">Lh_116_1</strain>
        <strain evidence="3">Lh_16_1</strain>
    </source>
</reference>
<comment type="caution">
    <text evidence="1">The sequence shown here is derived from an EMBL/GenBank/DDBJ whole genome shotgun (WGS) entry which is preliminary data.</text>
</comment>
<protein>
    <recommendedName>
        <fullName evidence="5">Polysaccharide pyruvyl transferase family protein</fullName>
    </recommendedName>
</protein>
<evidence type="ECO:0000313" key="3">
    <source>
        <dbReference type="EMBL" id="NKW44307.1"/>
    </source>
</evidence>
<dbReference type="AlphaFoldDB" id="A0A9Q2PA32"/>
<dbReference type="EMBL" id="WVDC01000018">
    <property type="protein sequence ID" value="NKW44307.1"/>
    <property type="molecule type" value="Genomic_DNA"/>
</dbReference>
<reference evidence="1" key="1">
    <citation type="submission" date="2019-11" db="EMBL/GenBank/DDBJ databases">
        <title>Spread of Macrolides and rifampicin resistant Rhodococcus equi in clinical isolates in the USA.</title>
        <authorList>
            <person name="Alvarez-Narvaez S."/>
            <person name="Huber L."/>
            <person name="Cohen N.D."/>
            <person name="Slovis N."/>
            <person name="Greiter M."/>
            <person name="Giguere S."/>
            <person name="Hart K."/>
        </authorList>
    </citation>
    <scope>NUCLEOTIDE SEQUENCE</scope>
    <source>
        <strain evidence="1">Lh_17</strain>
    </source>
</reference>
<dbReference type="RefSeq" id="WP_081185216.1">
    <property type="nucleotide sequence ID" value="NZ_AP024181.1"/>
</dbReference>
<dbReference type="EMBL" id="WVBC01000030">
    <property type="protein sequence ID" value="NKT79064.1"/>
    <property type="molecule type" value="Genomic_DNA"/>
</dbReference>
<dbReference type="Proteomes" id="UP000808906">
    <property type="component" value="Unassembled WGS sequence"/>
</dbReference>
<evidence type="ECO:0000313" key="1">
    <source>
        <dbReference type="EMBL" id="MBM4568465.1"/>
    </source>
</evidence>
<accession>A0A9Q2PA32</accession>
<proteinExistence type="predicted"/>
<evidence type="ECO:0000313" key="4">
    <source>
        <dbReference type="Proteomes" id="UP000808906"/>
    </source>
</evidence>
<dbReference type="EMBL" id="WUXR01000020">
    <property type="protein sequence ID" value="MBM4568465.1"/>
    <property type="molecule type" value="Genomic_DNA"/>
</dbReference>